<evidence type="ECO:0000313" key="3">
    <source>
        <dbReference type="EMBL" id="AOS62792.1"/>
    </source>
</evidence>
<feature type="signal peptide" evidence="1">
    <location>
        <begin position="1"/>
        <end position="30"/>
    </location>
</feature>
<proteinExistence type="predicted"/>
<gene>
    <name evidence="3" type="ORF">TL08_09885</name>
</gene>
<dbReference type="InterPro" id="IPR051918">
    <property type="entry name" value="STPP_CPPED1"/>
</dbReference>
<dbReference type="KEGG" id="ahm:TL08_09885"/>
<dbReference type="EMBL" id="CP014859">
    <property type="protein sequence ID" value="AOS62792.1"/>
    <property type="molecule type" value="Genomic_DNA"/>
</dbReference>
<protein>
    <recommendedName>
        <fullName evidence="2">Calcineurin-like phosphoesterase domain-containing protein</fullName>
    </recommendedName>
</protein>
<feature type="domain" description="Calcineurin-like phosphoesterase" evidence="2">
    <location>
        <begin position="40"/>
        <end position="241"/>
    </location>
</feature>
<dbReference type="InterPro" id="IPR004843">
    <property type="entry name" value="Calcineurin-like_PHP"/>
</dbReference>
<evidence type="ECO:0000259" key="2">
    <source>
        <dbReference type="Pfam" id="PF00149"/>
    </source>
</evidence>
<dbReference type="Gene3D" id="3.60.21.10">
    <property type="match status" value="1"/>
</dbReference>
<accession>A0AAC9MYB4</accession>
<dbReference type="Proteomes" id="UP000095210">
    <property type="component" value="Chromosome"/>
</dbReference>
<dbReference type="AlphaFoldDB" id="A0AAC9MYB4"/>
<dbReference type="RefSeq" id="WP_069848305.1">
    <property type="nucleotide sequence ID" value="NZ_CP014859.1"/>
</dbReference>
<dbReference type="SUPFAM" id="SSF56300">
    <property type="entry name" value="Metallo-dependent phosphatases"/>
    <property type="match status" value="1"/>
</dbReference>
<sequence>MPSTKAVALGAAFSTLIATGLAVAPVAAQAQPDQSDSQGTIAWISDTQYYSQRYPDIFTGMTEWVASEADSRGIEYLAHTGDIVEYYPFTREWDNASASMGVLEDAGIPYGVAAGNHDVATFWSGYTITDYGVFSEYFGEDRFADSPVYGESFKDNRQHYDLVTIGGVEFVVLYLAWRLDAADIAWASEVLTEHADKPAIIGVHEYIDAQGEYSGRGEQIFDELVEPHDNVSLVISGHIHGAATNVVELDGDRRVVEMLADYQDAPQGGSGYLRLLTVDTAASTLQVQTYSPHLDSTGYFDDAVENTTLPLDITP</sequence>
<keyword evidence="1" id="KW-0732">Signal</keyword>
<evidence type="ECO:0000256" key="1">
    <source>
        <dbReference type="SAM" id="SignalP"/>
    </source>
</evidence>
<dbReference type="Pfam" id="PF00149">
    <property type="entry name" value="Metallophos"/>
    <property type="match status" value="1"/>
</dbReference>
<feature type="chain" id="PRO_5041909685" description="Calcineurin-like phosphoesterase domain-containing protein" evidence="1">
    <location>
        <begin position="31"/>
        <end position="315"/>
    </location>
</feature>
<name>A0AAC9MYB4_9PSEU</name>
<dbReference type="PANTHER" id="PTHR43143:SF5">
    <property type="entry name" value="SECRETED PROTEIN"/>
    <property type="match status" value="1"/>
</dbReference>
<dbReference type="InterPro" id="IPR029052">
    <property type="entry name" value="Metallo-depent_PP-like"/>
</dbReference>
<evidence type="ECO:0000313" key="4">
    <source>
        <dbReference type="Proteomes" id="UP000095210"/>
    </source>
</evidence>
<dbReference type="PANTHER" id="PTHR43143">
    <property type="entry name" value="METALLOPHOSPHOESTERASE, CALCINEURIN SUPERFAMILY"/>
    <property type="match status" value="1"/>
</dbReference>
<keyword evidence="4" id="KW-1185">Reference proteome</keyword>
<reference evidence="4" key="1">
    <citation type="submission" date="2016-03" db="EMBL/GenBank/DDBJ databases">
        <title>Complete genome sequence of the type strain Actinoalloteichus hymeniacidonis DSM 45092.</title>
        <authorList>
            <person name="Schaffert L."/>
            <person name="Albersmeier A."/>
            <person name="Winkler A."/>
            <person name="Kalinowski J."/>
            <person name="Zotchev S."/>
            <person name="Ruckert C."/>
        </authorList>
    </citation>
    <scope>NUCLEOTIDE SEQUENCE [LARGE SCALE GENOMIC DNA]</scope>
    <source>
        <strain evidence="4">HPA177(T) (DSM 45092(T))</strain>
    </source>
</reference>
<dbReference type="GO" id="GO:0016787">
    <property type="term" value="F:hydrolase activity"/>
    <property type="evidence" value="ECO:0007669"/>
    <property type="project" value="InterPro"/>
</dbReference>
<organism evidence="3 4">
    <name type="scientific">Actinoalloteichus hymeniacidonis</name>
    <dbReference type="NCBI Taxonomy" id="340345"/>
    <lineage>
        <taxon>Bacteria</taxon>
        <taxon>Bacillati</taxon>
        <taxon>Actinomycetota</taxon>
        <taxon>Actinomycetes</taxon>
        <taxon>Pseudonocardiales</taxon>
        <taxon>Pseudonocardiaceae</taxon>
        <taxon>Actinoalloteichus</taxon>
    </lineage>
</organism>